<keyword evidence="4" id="KW-1185">Reference proteome</keyword>
<dbReference type="AlphaFoldDB" id="A0AB38DZ93"/>
<name>A0AB38DZ93_XANCH</name>
<gene>
    <name evidence="1" type="ORF">XAP6984_310054</name>
    <name evidence="2" type="ORF">XAP7430_260052</name>
</gene>
<protein>
    <submittedName>
        <fullName evidence="2">Uncharacterized protein</fullName>
    </submittedName>
</protein>
<dbReference type="Proteomes" id="UP000234166">
    <property type="component" value="Unassembled WGS sequence"/>
</dbReference>
<evidence type="ECO:0000313" key="3">
    <source>
        <dbReference type="Proteomes" id="UP000234166"/>
    </source>
</evidence>
<accession>A0AB38DZ93</accession>
<comment type="caution">
    <text evidence="2">The sequence shown here is derived from an EMBL/GenBank/DDBJ whole genome shotgun (WGS) entry which is preliminary data.</text>
</comment>
<proteinExistence type="predicted"/>
<evidence type="ECO:0000313" key="4">
    <source>
        <dbReference type="Proteomes" id="UP000234181"/>
    </source>
</evidence>
<reference evidence="3 4" key="1">
    <citation type="submission" date="2017-10" db="EMBL/GenBank/DDBJ databases">
        <authorList>
            <person name="Regsiter A."/>
            <person name="William W."/>
        </authorList>
    </citation>
    <scope>NUCLEOTIDE SEQUENCE [LARGE SCALE GENOMIC DNA]</scope>
    <source>
        <strain evidence="1 4">CFBP6984</strain>
        <strain evidence="2 3">CFBP7430</strain>
    </source>
</reference>
<dbReference type="EMBL" id="OCYS01000079">
    <property type="protein sequence ID" value="SON86371.1"/>
    <property type="molecule type" value="Genomic_DNA"/>
</dbReference>
<evidence type="ECO:0000313" key="2">
    <source>
        <dbReference type="EMBL" id="SON86371.1"/>
    </source>
</evidence>
<dbReference type="Proteomes" id="UP000234181">
    <property type="component" value="Unassembled WGS sequence"/>
</dbReference>
<organism evidence="2 3">
    <name type="scientific">Xanthomonas campestris pv. phaseoli</name>
    <dbReference type="NCBI Taxonomy" id="317013"/>
    <lineage>
        <taxon>Bacteria</taxon>
        <taxon>Pseudomonadati</taxon>
        <taxon>Pseudomonadota</taxon>
        <taxon>Gammaproteobacteria</taxon>
        <taxon>Lysobacterales</taxon>
        <taxon>Lysobacteraceae</taxon>
        <taxon>Xanthomonas</taxon>
    </lineage>
</organism>
<evidence type="ECO:0000313" key="1">
    <source>
        <dbReference type="EMBL" id="SON79404.1"/>
    </source>
</evidence>
<dbReference type="EMBL" id="OCYT01000086">
    <property type="protein sequence ID" value="SON79404.1"/>
    <property type="molecule type" value="Genomic_DNA"/>
</dbReference>
<sequence length="36" mass="4074">MGADGALRTPVYEWHTPIPSTSRARLVATQWFCQLL</sequence>